<protein>
    <submittedName>
        <fullName evidence="3">Uncharacterized protein DUF4229</fullName>
    </submittedName>
</protein>
<dbReference type="OrthoDB" id="9938763at2"/>
<dbReference type="Proteomes" id="UP000245469">
    <property type="component" value="Unassembled WGS sequence"/>
</dbReference>
<accession>A0A315ZHV9</accession>
<feature type="transmembrane region" description="Helical" evidence="2">
    <location>
        <begin position="7"/>
        <end position="25"/>
    </location>
</feature>
<dbReference type="EMBL" id="QGDQ01000062">
    <property type="protein sequence ID" value="PWJ45096.1"/>
    <property type="molecule type" value="Genomic_DNA"/>
</dbReference>
<sequence length="104" mass="11591">MAPFLRYGLLRISLFFLVGLIGYAVGMRQLLLVAFAVIVSAVLSYLLLGGPRQVLVERLEAHTARRRERAAAREEERRQSGKVSAAERDAAVEDADDDAQRRAH</sequence>
<feature type="compositionally biased region" description="Basic and acidic residues" evidence="1">
    <location>
        <begin position="63"/>
        <end position="91"/>
    </location>
</feature>
<dbReference type="Pfam" id="PF14012">
    <property type="entry name" value="DUF4229"/>
    <property type="match status" value="1"/>
</dbReference>
<evidence type="ECO:0000256" key="1">
    <source>
        <dbReference type="SAM" id="MobiDB-lite"/>
    </source>
</evidence>
<keyword evidence="4" id="KW-1185">Reference proteome</keyword>
<comment type="caution">
    <text evidence="3">The sequence shown here is derived from an EMBL/GenBank/DDBJ whole genome shotgun (WGS) entry which is preliminary data.</text>
</comment>
<evidence type="ECO:0000256" key="2">
    <source>
        <dbReference type="SAM" id="Phobius"/>
    </source>
</evidence>
<feature type="region of interest" description="Disordered" evidence="1">
    <location>
        <begin position="63"/>
        <end position="104"/>
    </location>
</feature>
<keyword evidence="2" id="KW-1133">Transmembrane helix</keyword>
<proteinExistence type="predicted"/>
<reference evidence="3 4" key="1">
    <citation type="submission" date="2018-03" db="EMBL/GenBank/DDBJ databases">
        <title>Genomic Encyclopedia of Archaeal and Bacterial Type Strains, Phase II (KMG-II): from individual species to whole genera.</title>
        <authorList>
            <person name="Goeker M."/>
        </authorList>
    </citation>
    <scope>NUCLEOTIDE SEQUENCE [LARGE SCALE GENOMIC DNA]</scope>
    <source>
        <strain evidence="3 4">DSM 44889</strain>
    </source>
</reference>
<name>A0A315ZHV9_9ACTN</name>
<keyword evidence="2" id="KW-0812">Transmembrane</keyword>
<dbReference type="InterPro" id="IPR025323">
    <property type="entry name" value="DUF4229"/>
</dbReference>
<evidence type="ECO:0000313" key="3">
    <source>
        <dbReference type="EMBL" id="PWJ45096.1"/>
    </source>
</evidence>
<evidence type="ECO:0000313" key="4">
    <source>
        <dbReference type="Proteomes" id="UP000245469"/>
    </source>
</evidence>
<keyword evidence="2" id="KW-0472">Membrane</keyword>
<gene>
    <name evidence="3" type="ORF">BXY45_1623</name>
</gene>
<organism evidence="3 4">
    <name type="scientific">Quadrisphaera granulorum</name>
    <dbReference type="NCBI Taxonomy" id="317664"/>
    <lineage>
        <taxon>Bacteria</taxon>
        <taxon>Bacillati</taxon>
        <taxon>Actinomycetota</taxon>
        <taxon>Actinomycetes</taxon>
        <taxon>Kineosporiales</taxon>
        <taxon>Kineosporiaceae</taxon>
        <taxon>Quadrisphaera</taxon>
    </lineage>
</organism>
<dbReference type="RefSeq" id="WP_109776786.1">
    <property type="nucleotide sequence ID" value="NZ_QGDQ01000062.1"/>
</dbReference>
<dbReference type="AlphaFoldDB" id="A0A315ZHV9"/>
<feature type="transmembrane region" description="Helical" evidence="2">
    <location>
        <begin position="31"/>
        <end position="48"/>
    </location>
</feature>